<feature type="compositionally biased region" description="Gly residues" evidence="1">
    <location>
        <begin position="9"/>
        <end position="20"/>
    </location>
</feature>
<evidence type="ECO:0000313" key="3">
    <source>
        <dbReference type="Proteomes" id="UP000636709"/>
    </source>
</evidence>
<accession>A0A835AIL3</accession>
<gene>
    <name evidence="2" type="ORF">HU200_055645</name>
</gene>
<dbReference type="OrthoDB" id="690137at2759"/>
<comment type="caution">
    <text evidence="2">The sequence shown here is derived from an EMBL/GenBank/DDBJ whole genome shotgun (WGS) entry which is preliminary data.</text>
</comment>
<evidence type="ECO:0000313" key="2">
    <source>
        <dbReference type="EMBL" id="KAF8663053.1"/>
    </source>
</evidence>
<name>A0A835AIL3_9POAL</name>
<proteinExistence type="predicted"/>
<protein>
    <submittedName>
        <fullName evidence="2">Uncharacterized protein</fullName>
    </submittedName>
</protein>
<reference evidence="2" key="1">
    <citation type="submission" date="2020-07" db="EMBL/GenBank/DDBJ databases">
        <title>Genome sequence and genetic diversity analysis of an under-domesticated orphan crop, white fonio (Digitaria exilis).</title>
        <authorList>
            <person name="Bennetzen J.L."/>
            <person name="Chen S."/>
            <person name="Ma X."/>
            <person name="Wang X."/>
            <person name="Yssel A.E.J."/>
            <person name="Chaluvadi S.R."/>
            <person name="Johnson M."/>
            <person name="Gangashetty P."/>
            <person name="Hamidou F."/>
            <person name="Sanogo M.D."/>
            <person name="Zwaenepoel A."/>
            <person name="Wallace J."/>
            <person name="Van De Peer Y."/>
            <person name="Van Deynze A."/>
        </authorList>
    </citation>
    <scope>NUCLEOTIDE SEQUENCE</scope>
    <source>
        <tissue evidence="2">Leaves</tissue>
    </source>
</reference>
<feature type="compositionally biased region" description="Basic and acidic residues" evidence="1">
    <location>
        <begin position="26"/>
        <end position="35"/>
    </location>
</feature>
<sequence>MVEKDTPPSGGGGGGGGGGTSALRQQKTDWTPEEREAANEFLRVALDEYDVYEAMSEDEIQEEYRRAGKLHKYDPEMELQKRWYRAAKKHPPPPGYFPLLEQDFKLQKKKKTTRSRSAGSGHGT</sequence>
<feature type="region of interest" description="Disordered" evidence="1">
    <location>
        <begin position="1"/>
        <end position="35"/>
    </location>
</feature>
<organism evidence="2 3">
    <name type="scientific">Digitaria exilis</name>
    <dbReference type="NCBI Taxonomy" id="1010633"/>
    <lineage>
        <taxon>Eukaryota</taxon>
        <taxon>Viridiplantae</taxon>
        <taxon>Streptophyta</taxon>
        <taxon>Embryophyta</taxon>
        <taxon>Tracheophyta</taxon>
        <taxon>Spermatophyta</taxon>
        <taxon>Magnoliopsida</taxon>
        <taxon>Liliopsida</taxon>
        <taxon>Poales</taxon>
        <taxon>Poaceae</taxon>
        <taxon>PACMAD clade</taxon>
        <taxon>Panicoideae</taxon>
        <taxon>Panicodae</taxon>
        <taxon>Paniceae</taxon>
        <taxon>Anthephorinae</taxon>
        <taxon>Digitaria</taxon>
    </lineage>
</organism>
<dbReference type="EMBL" id="JACEFO010002379">
    <property type="protein sequence ID" value="KAF8663053.1"/>
    <property type="molecule type" value="Genomic_DNA"/>
</dbReference>
<keyword evidence="3" id="KW-1185">Reference proteome</keyword>
<dbReference type="AlphaFoldDB" id="A0A835AIL3"/>
<dbReference type="Proteomes" id="UP000636709">
    <property type="component" value="Unassembled WGS sequence"/>
</dbReference>
<evidence type="ECO:0000256" key="1">
    <source>
        <dbReference type="SAM" id="MobiDB-lite"/>
    </source>
</evidence>